<evidence type="ECO:0000256" key="3">
    <source>
        <dbReference type="ARBA" id="ARBA00023125"/>
    </source>
</evidence>
<feature type="coiled-coil region" evidence="6">
    <location>
        <begin position="458"/>
        <end position="506"/>
    </location>
</feature>
<protein>
    <submittedName>
        <fullName evidence="8">Uncharacterized protein</fullName>
    </submittedName>
</protein>
<dbReference type="EMBL" id="OB660106">
    <property type="protein sequence ID" value="CAD7222808.1"/>
    <property type="molecule type" value="Genomic_DNA"/>
</dbReference>
<proteinExistence type="predicted"/>
<keyword evidence="5" id="KW-0539">Nucleus</keyword>
<feature type="region of interest" description="Disordered" evidence="7">
    <location>
        <begin position="512"/>
        <end position="587"/>
    </location>
</feature>
<keyword evidence="3" id="KW-0238">DNA-binding</keyword>
<dbReference type="Pfam" id="PF00170">
    <property type="entry name" value="bZIP_1"/>
    <property type="match status" value="1"/>
</dbReference>
<evidence type="ECO:0000256" key="5">
    <source>
        <dbReference type="ARBA" id="ARBA00023242"/>
    </source>
</evidence>
<feature type="compositionally biased region" description="Polar residues" evidence="7">
    <location>
        <begin position="131"/>
        <end position="140"/>
    </location>
</feature>
<dbReference type="OrthoDB" id="674948at2759"/>
<dbReference type="AlphaFoldDB" id="A0A7R8W5Y6"/>
<dbReference type="PROSITE" id="PS50217">
    <property type="entry name" value="BZIP"/>
    <property type="match status" value="1"/>
</dbReference>
<dbReference type="GO" id="GO:0005634">
    <property type="term" value="C:nucleus"/>
    <property type="evidence" value="ECO:0007669"/>
    <property type="project" value="UniProtKB-SubCell"/>
</dbReference>
<dbReference type="PANTHER" id="PTHR46004:SF3">
    <property type="entry name" value="CYCLIC AMP RESPONSE ELEMENT-BINDING PROTEIN A"/>
    <property type="match status" value="1"/>
</dbReference>
<keyword evidence="2" id="KW-0805">Transcription regulation</keyword>
<comment type="subcellular location">
    <subcellularLocation>
        <location evidence="1">Nucleus</location>
    </subcellularLocation>
</comment>
<evidence type="ECO:0000313" key="8">
    <source>
        <dbReference type="EMBL" id="CAD7222808.1"/>
    </source>
</evidence>
<feature type="compositionally biased region" description="Low complexity" evidence="7">
    <location>
        <begin position="245"/>
        <end position="262"/>
    </location>
</feature>
<dbReference type="InterPro" id="IPR046347">
    <property type="entry name" value="bZIP_sf"/>
</dbReference>
<evidence type="ECO:0000256" key="7">
    <source>
        <dbReference type="SAM" id="MobiDB-lite"/>
    </source>
</evidence>
<dbReference type="GO" id="GO:0000981">
    <property type="term" value="F:DNA-binding transcription factor activity, RNA polymerase II-specific"/>
    <property type="evidence" value="ECO:0007669"/>
    <property type="project" value="TreeGrafter"/>
</dbReference>
<sequence>MKSASAEHGQTKRGEVKSGADDDLSSLISCFPLLKSIKLGALTDGAFGDPAGWPILNPLPSDSQSSNEGERDDPAPPVDDEEAMVTSDDGMPGVILHDRMMTEAALHLSLVRRPIKQEHSYSQLGGLCSPTDASVSGSRSTSEDEEATCDKQGATRETIDAGENPGCLVSGEVSPTEPSALDFRLSPPTSVDEDEGHTPSTAPASPSSSTSSSSHIKVECNEQATDEPDPNAEDTVPHRLPVNEPQPRFRSLLRPSSLPVSRTSKTSSSALLTPISPSTTWGISGQSRPIILGATPSTTTLTLQPGNTSRVTSVSSPSSSSTAVLLNIKTDPAYSLPPTPPSSHTSDTEVGSLSPPHGSTSPAPMRRLQPRPPALLNPPAKLMRAAQGRRCSLVNAASISSQNARVSGILHLTEEERRTLVAEGYPIPTKLPLTKSEERSLKKIRRKIKNKISAQESRRKKKEYMDSLERKVEILSEDNALLQERIEALETDNAEKSEQLETMRKIVQHVLDSSLSSSSSSERESSISLSGTSSKGASGSSSVGDDEPDRLCRPPRRTEGGARRSRSTSPTGERRLPDRLAHLPNKGSLTARVRRSLAQLGILQCQQGTSDDEEREPETPLTPRTNVEGAFLRENLHVQLMSS</sequence>
<reference evidence="8" key="1">
    <citation type="submission" date="2020-11" db="EMBL/GenBank/DDBJ databases">
        <authorList>
            <person name="Tran Van P."/>
        </authorList>
    </citation>
    <scope>NUCLEOTIDE SEQUENCE</scope>
</reference>
<feature type="region of interest" description="Disordered" evidence="7">
    <location>
        <begin position="297"/>
        <end position="377"/>
    </location>
</feature>
<dbReference type="SUPFAM" id="SSF57959">
    <property type="entry name" value="Leucine zipper domain"/>
    <property type="match status" value="1"/>
</dbReference>
<dbReference type="SMART" id="SM00338">
    <property type="entry name" value="BRLZ"/>
    <property type="match status" value="1"/>
</dbReference>
<feature type="compositionally biased region" description="Polar residues" evidence="7">
    <location>
        <begin position="297"/>
        <end position="307"/>
    </location>
</feature>
<dbReference type="GO" id="GO:0035497">
    <property type="term" value="F:cAMP response element binding"/>
    <property type="evidence" value="ECO:0007669"/>
    <property type="project" value="TreeGrafter"/>
</dbReference>
<feature type="compositionally biased region" description="Low complexity" evidence="7">
    <location>
        <begin position="198"/>
        <end position="214"/>
    </location>
</feature>
<gene>
    <name evidence="8" type="ORF">CTOB1V02_LOCUS805</name>
</gene>
<feature type="region of interest" description="Disordered" evidence="7">
    <location>
        <begin position="1"/>
        <end position="22"/>
    </location>
</feature>
<evidence type="ECO:0000256" key="1">
    <source>
        <dbReference type="ARBA" id="ARBA00004123"/>
    </source>
</evidence>
<keyword evidence="4" id="KW-0804">Transcription</keyword>
<dbReference type="InterPro" id="IPR004827">
    <property type="entry name" value="bZIP"/>
</dbReference>
<feature type="region of interest" description="Disordered" evidence="7">
    <location>
        <begin position="53"/>
        <end position="85"/>
    </location>
</feature>
<feature type="compositionally biased region" description="Basic and acidic residues" evidence="7">
    <location>
        <begin position="9"/>
        <end position="20"/>
    </location>
</feature>
<feature type="compositionally biased region" description="Low complexity" evidence="7">
    <location>
        <begin position="308"/>
        <end position="324"/>
    </location>
</feature>
<feature type="compositionally biased region" description="Basic and acidic residues" evidence="7">
    <location>
        <begin position="572"/>
        <end position="581"/>
    </location>
</feature>
<evidence type="ECO:0000256" key="4">
    <source>
        <dbReference type="ARBA" id="ARBA00023163"/>
    </source>
</evidence>
<feature type="compositionally biased region" description="Low complexity" evidence="7">
    <location>
        <begin position="513"/>
        <end position="542"/>
    </location>
</feature>
<feature type="compositionally biased region" description="Basic and acidic residues" evidence="7">
    <location>
        <begin position="549"/>
        <end position="562"/>
    </location>
</feature>
<keyword evidence="6" id="KW-0175">Coiled coil</keyword>
<feature type="region of interest" description="Disordered" evidence="7">
    <location>
        <begin position="605"/>
        <end position="625"/>
    </location>
</feature>
<dbReference type="Gene3D" id="1.20.5.170">
    <property type="match status" value="1"/>
</dbReference>
<evidence type="ECO:0000256" key="2">
    <source>
        <dbReference type="ARBA" id="ARBA00023015"/>
    </source>
</evidence>
<evidence type="ECO:0000256" key="6">
    <source>
        <dbReference type="SAM" id="Coils"/>
    </source>
</evidence>
<name>A0A7R8W5Y6_9CRUS</name>
<dbReference type="PANTHER" id="PTHR46004">
    <property type="entry name" value="CYCLIC AMP RESPONSE ELEMENT-BINDING PROTEIN A"/>
    <property type="match status" value="1"/>
</dbReference>
<dbReference type="PROSITE" id="PS00036">
    <property type="entry name" value="BZIP_BASIC"/>
    <property type="match status" value="1"/>
</dbReference>
<feature type="region of interest" description="Disordered" evidence="7">
    <location>
        <begin position="122"/>
        <end position="271"/>
    </location>
</feature>
<accession>A0A7R8W5Y6</accession>
<organism evidence="8">
    <name type="scientific">Cyprideis torosa</name>
    <dbReference type="NCBI Taxonomy" id="163714"/>
    <lineage>
        <taxon>Eukaryota</taxon>
        <taxon>Metazoa</taxon>
        <taxon>Ecdysozoa</taxon>
        <taxon>Arthropoda</taxon>
        <taxon>Crustacea</taxon>
        <taxon>Oligostraca</taxon>
        <taxon>Ostracoda</taxon>
        <taxon>Podocopa</taxon>
        <taxon>Podocopida</taxon>
        <taxon>Cytherocopina</taxon>
        <taxon>Cytheroidea</taxon>
        <taxon>Cytherideidae</taxon>
        <taxon>Cyprideis</taxon>
    </lineage>
</organism>